<dbReference type="AlphaFoldDB" id="A0A545U017"/>
<dbReference type="PANTHER" id="PTHR37423:SF2">
    <property type="entry name" value="MEMBRANE-BOUND LYTIC MUREIN TRANSGLYCOSYLASE C"/>
    <property type="match status" value="1"/>
</dbReference>
<dbReference type="Proteomes" id="UP000315439">
    <property type="component" value="Unassembled WGS sequence"/>
</dbReference>
<dbReference type="InterPro" id="IPR011990">
    <property type="entry name" value="TPR-like_helical_dom_sf"/>
</dbReference>
<dbReference type="RefSeq" id="WP_142934447.1">
    <property type="nucleotide sequence ID" value="NZ_ML660171.1"/>
</dbReference>
<proteinExistence type="predicted"/>
<dbReference type="Pfam" id="PF13432">
    <property type="entry name" value="TPR_16"/>
    <property type="match status" value="1"/>
</dbReference>
<organism evidence="1 2">
    <name type="scientific">Aliikangiella coralliicola</name>
    <dbReference type="NCBI Taxonomy" id="2592383"/>
    <lineage>
        <taxon>Bacteria</taxon>
        <taxon>Pseudomonadati</taxon>
        <taxon>Pseudomonadota</taxon>
        <taxon>Gammaproteobacteria</taxon>
        <taxon>Oceanospirillales</taxon>
        <taxon>Pleioneaceae</taxon>
        <taxon>Aliikangiella</taxon>
    </lineage>
</organism>
<accession>A0A545U017</accession>
<protein>
    <submittedName>
        <fullName evidence="1">Tetratricopeptide repeat protein</fullName>
    </submittedName>
</protein>
<comment type="caution">
    <text evidence="1">The sequence shown here is derived from an EMBL/GenBank/DDBJ whole genome shotgun (WGS) entry which is preliminary data.</text>
</comment>
<dbReference type="Gene3D" id="1.25.40.10">
    <property type="entry name" value="Tetratricopeptide repeat domain"/>
    <property type="match status" value="5"/>
</dbReference>
<evidence type="ECO:0000313" key="1">
    <source>
        <dbReference type="EMBL" id="TQV82806.1"/>
    </source>
</evidence>
<dbReference type="EMBL" id="VIKS01000015">
    <property type="protein sequence ID" value="TQV82806.1"/>
    <property type="molecule type" value="Genomic_DNA"/>
</dbReference>
<gene>
    <name evidence="1" type="ORF">FLL46_23850</name>
</gene>
<evidence type="ECO:0000313" key="2">
    <source>
        <dbReference type="Proteomes" id="UP000315439"/>
    </source>
</evidence>
<keyword evidence="2" id="KW-1185">Reference proteome</keyword>
<name>A0A545U017_9GAMM</name>
<dbReference type="InterPro" id="IPR019734">
    <property type="entry name" value="TPR_rpt"/>
</dbReference>
<dbReference type="Pfam" id="PF14559">
    <property type="entry name" value="TPR_19"/>
    <property type="match status" value="1"/>
</dbReference>
<reference evidence="1 2" key="1">
    <citation type="submission" date="2019-07" db="EMBL/GenBank/DDBJ databases">
        <title>Draft genome for Aliikangiella sp. M105.</title>
        <authorList>
            <person name="Wang G."/>
        </authorList>
    </citation>
    <scope>NUCLEOTIDE SEQUENCE [LARGE SCALE GENOMIC DNA]</scope>
    <source>
        <strain evidence="1 2">M105</strain>
    </source>
</reference>
<sequence length="969" mass="112213">MSRIIYCLLLVTIMLGCAGSEHQTLADLKYKPEQEKEIVLEQLSHEEVRKEYQELLSLFKDDELKEQIERRIADVYMIESGESQLKAEPKKSYYTEAIKNYQNILEKYPNSPNNADVLYQLARAYDMEGNQKQAMKMLIQLTKYHPAYENNAEAHFRMGDIYFSRKEYRNAENEFNIVTQYQNPELMIYARYMLGWANYKQLDYDESLDAFAFVLNQLMAKSKTSEALTKTEKPLIKDTIHSMSLALSKHGGAETIEKIARLQNQPHIWMVYNELGDYYLEKERYEDSAKTYRLYVNKYNYAEKAPELHHKLIQTYIKGSFPLLALKEKESYVEFYGLGSDYVKNVGKLSDEIRQHLKVYIEELAQHYHNQGQGIQKSLAKLDKALEKDKSKEKTVKLSAVAAKRHAELSEKEIIAFNRAAHFYTEYLKTFPNDEKFGEMTYLRAEVLFQAERFADAIRDYEAVAYEIDNRANQSSESQAQSNPVAKFSADAGYAAIISYQKHIDQITQQGSAAEWQAKAVESMLRFATKFHNDKRSPTVLTNAAEYLFTLNEFARALQVAGQLVANNPKLDATLKKTAYGIMAHSNFKLEQYQAAEDNYINQRALTKQGSDEYKKITERLATAIYKKSEQLIAIKQSDTAIEQLLKITKLAPDSSVRVTAQYDATRLLLSAKRWDESITQLTQLIELFPKYVHAQDIKRKLAFAYEQNTNWTLAAEHYLTLSKKDPDEEVRRDSLFLAAKMNKNSKNYETSIKLFKRYARTYEQPFAVRMEARYNLADLYEKTDDISKQLFWLRRIIEGDAKGGEQRNSRSRWLGAWANVKYGDYFSSEFKKRRLTLPLAKSLPKKNKALSQATQRYQKAADYGILEFVTMTSVKTADLYQTLVAELRKSPVPKGLSGSEVSAYREIIEEQAAPLMEAVLELHEGNVMRAWEGEFDEWIEKSFIAMGRLYPERFAKTEVIVSYGDEIW</sequence>
<dbReference type="SMART" id="SM00028">
    <property type="entry name" value="TPR"/>
    <property type="match status" value="7"/>
</dbReference>
<dbReference type="SUPFAM" id="SSF48452">
    <property type="entry name" value="TPR-like"/>
    <property type="match status" value="3"/>
</dbReference>
<dbReference type="OrthoDB" id="9806825at2"/>
<dbReference type="PANTHER" id="PTHR37423">
    <property type="entry name" value="SOLUBLE LYTIC MUREIN TRANSGLYCOSYLASE-RELATED"/>
    <property type="match status" value="1"/>
</dbReference>
<dbReference type="PROSITE" id="PS51257">
    <property type="entry name" value="PROKAR_LIPOPROTEIN"/>
    <property type="match status" value="1"/>
</dbReference>